<proteinExistence type="predicted"/>
<protein>
    <submittedName>
        <fullName evidence="2">Uncharacterized protein</fullName>
    </submittedName>
</protein>
<organism evidence="2">
    <name type="scientific">Oryza barthii</name>
    <dbReference type="NCBI Taxonomy" id="65489"/>
    <lineage>
        <taxon>Eukaryota</taxon>
        <taxon>Viridiplantae</taxon>
        <taxon>Streptophyta</taxon>
        <taxon>Embryophyta</taxon>
        <taxon>Tracheophyta</taxon>
        <taxon>Spermatophyta</taxon>
        <taxon>Magnoliopsida</taxon>
        <taxon>Liliopsida</taxon>
        <taxon>Poales</taxon>
        <taxon>Poaceae</taxon>
        <taxon>BOP clade</taxon>
        <taxon>Oryzoideae</taxon>
        <taxon>Oryzeae</taxon>
        <taxon>Oryzinae</taxon>
        <taxon>Oryza</taxon>
    </lineage>
</organism>
<feature type="transmembrane region" description="Helical" evidence="1">
    <location>
        <begin position="62"/>
        <end position="81"/>
    </location>
</feature>
<reference evidence="2" key="1">
    <citation type="journal article" date="2009" name="Rice">
        <title>De Novo Next Generation Sequencing of Plant Genomes.</title>
        <authorList>
            <person name="Rounsley S."/>
            <person name="Marri P.R."/>
            <person name="Yu Y."/>
            <person name="He R."/>
            <person name="Sisneros N."/>
            <person name="Goicoechea J.L."/>
            <person name="Lee S.J."/>
            <person name="Angelova A."/>
            <person name="Kudrna D."/>
            <person name="Luo M."/>
            <person name="Affourtit J."/>
            <person name="Desany B."/>
            <person name="Knight J."/>
            <person name="Niazi F."/>
            <person name="Egholm M."/>
            <person name="Wing R.A."/>
        </authorList>
    </citation>
    <scope>NUCLEOTIDE SEQUENCE [LARGE SCALE GENOMIC DNA]</scope>
    <source>
        <strain evidence="2">cv. IRGC 105608</strain>
    </source>
</reference>
<dbReference type="Proteomes" id="UP000026960">
    <property type="component" value="Chromosome 1"/>
</dbReference>
<name>A0A0D3EX18_9ORYZ</name>
<keyword evidence="3" id="KW-1185">Reference proteome</keyword>
<dbReference type="Gramene" id="OBART01G39430.1">
    <property type="protein sequence ID" value="OBART01G39430.1"/>
    <property type="gene ID" value="OBART01G39430"/>
</dbReference>
<dbReference type="PaxDb" id="65489-OBART01G39430.1"/>
<keyword evidence="1" id="KW-0472">Membrane</keyword>
<keyword evidence="1" id="KW-1133">Transmembrane helix</keyword>
<sequence length="84" mass="9449">MTSRTWLPTRYPQPTKPNQPTHLFSSLLFFPFSFLPSCSLSFPFPFSASPPRLLRSSSSSSPAALLCVLPEASYPLLLYLFNIH</sequence>
<reference evidence="2" key="2">
    <citation type="submission" date="2015-03" db="UniProtKB">
        <authorList>
            <consortium name="EnsemblPlants"/>
        </authorList>
    </citation>
    <scope>IDENTIFICATION</scope>
</reference>
<evidence type="ECO:0000256" key="1">
    <source>
        <dbReference type="SAM" id="Phobius"/>
    </source>
</evidence>
<dbReference type="AlphaFoldDB" id="A0A0D3EX18"/>
<feature type="transmembrane region" description="Helical" evidence="1">
    <location>
        <begin position="21"/>
        <end position="42"/>
    </location>
</feature>
<evidence type="ECO:0000313" key="3">
    <source>
        <dbReference type="Proteomes" id="UP000026960"/>
    </source>
</evidence>
<dbReference type="HOGENOM" id="CLU_2534144_0_0_1"/>
<dbReference type="EnsemblPlants" id="OBART01G39430.1">
    <property type="protein sequence ID" value="OBART01G39430.1"/>
    <property type="gene ID" value="OBART01G39430"/>
</dbReference>
<evidence type="ECO:0000313" key="2">
    <source>
        <dbReference type="EnsemblPlants" id="OBART01G39430.1"/>
    </source>
</evidence>
<accession>A0A0D3EX18</accession>
<keyword evidence="1" id="KW-0812">Transmembrane</keyword>